<feature type="coiled-coil region" evidence="9">
    <location>
        <begin position="780"/>
        <end position="814"/>
    </location>
</feature>
<dbReference type="CDD" id="cd00075">
    <property type="entry name" value="HATPase"/>
    <property type="match status" value="1"/>
</dbReference>
<gene>
    <name evidence="14" type="ORF">GXP67_16170</name>
</gene>
<keyword evidence="15" id="KW-1185">Reference proteome</keyword>
<evidence type="ECO:0000256" key="8">
    <source>
        <dbReference type="PROSITE-ProRule" id="PRU00169"/>
    </source>
</evidence>
<proteinExistence type="predicted"/>
<keyword evidence="9" id="KW-0175">Coiled coil</keyword>
<dbReference type="PRINTS" id="PR00344">
    <property type="entry name" value="BCTRLSENSOR"/>
</dbReference>
<dbReference type="InterPro" id="IPR003661">
    <property type="entry name" value="HisK_dim/P_dom"/>
</dbReference>
<reference evidence="14 15" key="1">
    <citation type="submission" date="2020-01" db="EMBL/GenBank/DDBJ databases">
        <authorList>
            <person name="Kim M.K."/>
        </authorList>
    </citation>
    <scope>NUCLEOTIDE SEQUENCE [LARGE SCALE GENOMIC DNA]</scope>
    <source>
        <strain evidence="14 15">172606-1</strain>
    </source>
</reference>
<name>A0A6C0GJB1_9BACT</name>
<dbReference type="Gene3D" id="1.10.287.130">
    <property type="match status" value="1"/>
</dbReference>
<dbReference type="FunFam" id="3.30.565.10:FF:000006">
    <property type="entry name" value="Sensor histidine kinase WalK"/>
    <property type="match status" value="1"/>
</dbReference>
<dbReference type="Pfam" id="PF00512">
    <property type="entry name" value="HisKA"/>
    <property type="match status" value="1"/>
</dbReference>
<dbReference type="PROSITE" id="PS50109">
    <property type="entry name" value="HIS_KIN"/>
    <property type="match status" value="1"/>
</dbReference>
<dbReference type="PANTHER" id="PTHR43547">
    <property type="entry name" value="TWO-COMPONENT HISTIDINE KINASE"/>
    <property type="match status" value="1"/>
</dbReference>
<dbReference type="Gene3D" id="1.10.10.60">
    <property type="entry name" value="Homeodomain-like"/>
    <property type="match status" value="1"/>
</dbReference>
<dbReference type="SMART" id="SM00387">
    <property type="entry name" value="HATPase_c"/>
    <property type="match status" value="1"/>
</dbReference>
<dbReference type="SMART" id="SM00388">
    <property type="entry name" value="HisKA"/>
    <property type="match status" value="1"/>
</dbReference>
<feature type="modified residue" description="4-aspartylphosphate" evidence="8">
    <location>
        <position position="1138"/>
    </location>
</feature>
<keyword evidence="6" id="KW-0805">Transcription regulation</keyword>
<evidence type="ECO:0000259" key="12">
    <source>
        <dbReference type="PROSITE" id="PS50109"/>
    </source>
</evidence>
<dbReference type="InterPro" id="IPR003594">
    <property type="entry name" value="HATPase_dom"/>
</dbReference>
<dbReference type="GO" id="GO:0043565">
    <property type="term" value="F:sequence-specific DNA binding"/>
    <property type="evidence" value="ECO:0007669"/>
    <property type="project" value="InterPro"/>
</dbReference>
<keyword evidence="7" id="KW-0804">Transcription</keyword>
<dbReference type="PROSITE" id="PS01124">
    <property type="entry name" value="HTH_ARAC_FAMILY_2"/>
    <property type="match status" value="1"/>
</dbReference>
<dbReference type="SMART" id="SM00448">
    <property type="entry name" value="REC"/>
    <property type="match status" value="1"/>
</dbReference>
<evidence type="ECO:0000256" key="10">
    <source>
        <dbReference type="SAM" id="SignalP"/>
    </source>
</evidence>
<keyword evidence="4" id="KW-0808">Transferase</keyword>
<dbReference type="Gene3D" id="3.40.50.2300">
    <property type="match status" value="1"/>
</dbReference>
<evidence type="ECO:0000256" key="4">
    <source>
        <dbReference type="ARBA" id="ARBA00022679"/>
    </source>
</evidence>
<dbReference type="Proteomes" id="UP000480178">
    <property type="component" value="Chromosome"/>
</dbReference>
<dbReference type="InterPro" id="IPR013783">
    <property type="entry name" value="Ig-like_fold"/>
</dbReference>
<dbReference type="SUPFAM" id="SSF47384">
    <property type="entry name" value="Homodimeric domain of signal transducing histidine kinase"/>
    <property type="match status" value="1"/>
</dbReference>
<dbReference type="InterPro" id="IPR018060">
    <property type="entry name" value="HTH_AraC"/>
</dbReference>
<dbReference type="RefSeq" id="WP_162444085.1">
    <property type="nucleotide sequence ID" value="NZ_CP048222.1"/>
</dbReference>
<dbReference type="SUPFAM" id="SSF55874">
    <property type="entry name" value="ATPase domain of HSP90 chaperone/DNA topoisomerase II/histidine kinase"/>
    <property type="match status" value="1"/>
</dbReference>
<protein>
    <recommendedName>
        <fullName evidence="2">histidine kinase</fullName>
        <ecNumber evidence="2">2.7.13.3</ecNumber>
    </recommendedName>
</protein>
<keyword evidence="3 8" id="KW-0597">Phosphoprotein</keyword>
<evidence type="ECO:0000256" key="6">
    <source>
        <dbReference type="ARBA" id="ARBA00023015"/>
    </source>
</evidence>
<feature type="domain" description="Response regulatory" evidence="13">
    <location>
        <begin position="1090"/>
        <end position="1205"/>
    </location>
</feature>
<sequence length="1342" mass="152350">MYCRSCLIWIFFCCLLPAQAQNFLTASKKGFPLITNYTPKEYQAHEQIWASVQGKDKRMYFANGDGLLVYDNEHWEMVSLTNKSHVRSMGISSDSTLYLGGDGEIGYIHTNEYGRVQYHSLVDQLPEKERTFSRVWTTVEINNRMYFQTYERMFIWDGKKFEVHSLPAKVWRTYFVNGTLYGSMENKGLVRWENNHFQQLPYGESFVGSTIRMILPFSGSRLLVGTEDGNLSLYDQTSVQPFHNDASADLKQYEIRSGSWLDSEHMAIGSNGLFIINRAGKLVLSLDKASGLFSEQILHTYTDNQQNLWLGTQAGISKVSLGMNLSLIDQRSGLSGSIEQIVSHQGQLVVASKEGLFFEESDHPVFRKFSKATIFQDRVWDLYSHPGSLLIGSSDGLFEWTDGRFTQLNDYNIAASLCASAHKDLVWASTNEGCVALLHENGKWQEVGKKEKLTGSIRYIVEYKPGEVWLGSRAQGVYRLTYPLHSNIPDVSKGTITQFSVSAGLPPGDAIPFVIAGRLYVMVGTDKLLYTFDQTQEKFVATTDMSALFGLENRKIYPMYSEESGRKLWLRSIDPVSGANQLIQAEWQSGGSYHTKNFTIPAYLSSFEKILLVANNQAFFGGLDGILCQELHESADVETTPVQPILTAVTLQQQPLDFLANGRQLTYEQNAQLRFSFSAPFFSITDQIRYQTKLIGFEDKWSGWSKEPFKEYTHLWEGSYELQVRAINDFGQVSQIASWSFVVSPPWYRQLWIYGAYVLCFISLVYGIATWRSLRLEKENLRLEQTVEQRTAEIASQRNQLQEQSEKLKSLDALKSRFFANISHEFRTPLTLITGLIKKYQKHEFSDPQQEDYRIILHNAHRLLRLINQLLELSKLEAGNTRLAARETDMTGFLQRIIFSFAFLASQKNITFTFNKKPLSAASSLMPVKLYVDPEKMEQVVINLVANAIKYTPLQGKVDVSLEITSNRFHILVHNTGPGIAPETLPYVFDRFFQASENGYYEGTGIGLALVKELVERHQGNVSVESVPEVFTLFTVSLPMGKAHLSADDLARIDLTDIPLEDNPLNETLLVPVHPPESSPKTLADTSKPMVLVVEDHPELRNYICEQLQSLYQVQQAEDGEAGWKLAEEMLPDLVLSDVMMPRRNGLELCTLLKTNEKTSHIPVILLTARASQDNKLEGLETGADDYLIKPFDARELLLRIENLIKSRQQLREKFSAQVLLEPSRVSMPSQQQAFLEKLHLVLEKYLDDELFGVEKLGEELGMSRSQVHRKVKAITNQAPSDLIRAYRLQRAGEMIRKDIGNLSEIAYQTGFSSLSHFSRSFHEAYGCSPSEYKKKYQSSPS</sequence>
<evidence type="ECO:0000256" key="2">
    <source>
        <dbReference type="ARBA" id="ARBA00012438"/>
    </source>
</evidence>
<feature type="chain" id="PRO_5025490152" description="histidine kinase" evidence="10">
    <location>
        <begin position="21"/>
        <end position="1342"/>
    </location>
</feature>
<dbReference type="SUPFAM" id="SSF52172">
    <property type="entry name" value="CheY-like"/>
    <property type="match status" value="1"/>
</dbReference>
<evidence type="ECO:0000256" key="3">
    <source>
        <dbReference type="ARBA" id="ARBA00022553"/>
    </source>
</evidence>
<dbReference type="Pfam" id="PF00072">
    <property type="entry name" value="Response_reg"/>
    <property type="match status" value="1"/>
</dbReference>
<evidence type="ECO:0000259" key="13">
    <source>
        <dbReference type="PROSITE" id="PS50110"/>
    </source>
</evidence>
<evidence type="ECO:0000259" key="11">
    <source>
        <dbReference type="PROSITE" id="PS01124"/>
    </source>
</evidence>
<dbReference type="SUPFAM" id="SSF46689">
    <property type="entry name" value="Homeodomain-like"/>
    <property type="match status" value="1"/>
</dbReference>
<organism evidence="14 15">
    <name type="scientific">Rhodocytophaga rosea</name>
    <dbReference type="NCBI Taxonomy" id="2704465"/>
    <lineage>
        <taxon>Bacteria</taxon>
        <taxon>Pseudomonadati</taxon>
        <taxon>Bacteroidota</taxon>
        <taxon>Cytophagia</taxon>
        <taxon>Cytophagales</taxon>
        <taxon>Rhodocytophagaceae</taxon>
        <taxon>Rhodocytophaga</taxon>
    </lineage>
</organism>
<dbReference type="GO" id="GO:0000155">
    <property type="term" value="F:phosphorelay sensor kinase activity"/>
    <property type="evidence" value="ECO:0007669"/>
    <property type="project" value="InterPro"/>
</dbReference>
<keyword evidence="10" id="KW-0732">Signal</keyword>
<feature type="domain" description="HTH araC/xylS-type" evidence="11">
    <location>
        <begin position="1237"/>
        <end position="1336"/>
    </location>
</feature>
<evidence type="ECO:0000256" key="7">
    <source>
        <dbReference type="ARBA" id="ARBA00023163"/>
    </source>
</evidence>
<keyword evidence="5" id="KW-0418">Kinase</keyword>
<dbReference type="InterPro" id="IPR001789">
    <property type="entry name" value="Sig_transdc_resp-reg_receiver"/>
</dbReference>
<feature type="domain" description="Histidine kinase" evidence="12">
    <location>
        <begin position="821"/>
        <end position="1042"/>
    </location>
</feature>
<dbReference type="Gene3D" id="3.30.565.10">
    <property type="entry name" value="Histidine kinase-like ATPase, C-terminal domain"/>
    <property type="match status" value="1"/>
</dbReference>
<dbReference type="EMBL" id="CP048222">
    <property type="protein sequence ID" value="QHT68065.1"/>
    <property type="molecule type" value="Genomic_DNA"/>
</dbReference>
<comment type="catalytic activity">
    <reaction evidence="1">
        <text>ATP + protein L-histidine = ADP + protein N-phospho-L-histidine.</text>
        <dbReference type="EC" id="2.7.13.3"/>
    </reaction>
</comment>
<evidence type="ECO:0000256" key="1">
    <source>
        <dbReference type="ARBA" id="ARBA00000085"/>
    </source>
</evidence>
<evidence type="ECO:0000313" key="14">
    <source>
        <dbReference type="EMBL" id="QHT68065.1"/>
    </source>
</evidence>
<dbReference type="InterPro" id="IPR036890">
    <property type="entry name" value="HATPase_C_sf"/>
</dbReference>
<dbReference type="PROSITE" id="PS50110">
    <property type="entry name" value="RESPONSE_REGULATORY"/>
    <property type="match status" value="1"/>
</dbReference>
<dbReference type="InterPro" id="IPR015943">
    <property type="entry name" value="WD40/YVTN_repeat-like_dom_sf"/>
</dbReference>
<dbReference type="Gene3D" id="2.60.40.10">
    <property type="entry name" value="Immunoglobulins"/>
    <property type="match status" value="1"/>
</dbReference>
<dbReference type="KEGG" id="rhoz:GXP67_16170"/>
<evidence type="ECO:0000256" key="9">
    <source>
        <dbReference type="SAM" id="Coils"/>
    </source>
</evidence>
<dbReference type="InterPro" id="IPR004358">
    <property type="entry name" value="Sig_transdc_His_kin-like_C"/>
</dbReference>
<accession>A0A6C0GJB1</accession>
<dbReference type="GO" id="GO:0003700">
    <property type="term" value="F:DNA-binding transcription factor activity"/>
    <property type="evidence" value="ECO:0007669"/>
    <property type="project" value="InterPro"/>
</dbReference>
<dbReference type="InterPro" id="IPR005467">
    <property type="entry name" value="His_kinase_dom"/>
</dbReference>
<dbReference type="SMART" id="SM00342">
    <property type="entry name" value="HTH_ARAC"/>
    <property type="match status" value="1"/>
</dbReference>
<dbReference type="InterPro" id="IPR009057">
    <property type="entry name" value="Homeodomain-like_sf"/>
</dbReference>
<dbReference type="Pfam" id="PF02518">
    <property type="entry name" value="HATPase_c"/>
    <property type="match status" value="1"/>
</dbReference>
<dbReference type="PANTHER" id="PTHR43547:SF2">
    <property type="entry name" value="HYBRID SIGNAL TRANSDUCTION HISTIDINE KINASE C"/>
    <property type="match status" value="1"/>
</dbReference>
<dbReference type="InterPro" id="IPR011006">
    <property type="entry name" value="CheY-like_superfamily"/>
</dbReference>
<dbReference type="Pfam" id="PF12833">
    <property type="entry name" value="HTH_18"/>
    <property type="match status" value="1"/>
</dbReference>
<dbReference type="SUPFAM" id="SSF69322">
    <property type="entry name" value="Tricorn protease domain 2"/>
    <property type="match status" value="1"/>
</dbReference>
<dbReference type="Gene3D" id="2.130.10.10">
    <property type="entry name" value="YVTN repeat-like/Quinoprotein amine dehydrogenase"/>
    <property type="match status" value="2"/>
</dbReference>
<evidence type="ECO:0000256" key="5">
    <source>
        <dbReference type="ARBA" id="ARBA00022777"/>
    </source>
</evidence>
<feature type="signal peptide" evidence="10">
    <location>
        <begin position="1"/>
        <end position="20"/>
    </location>
</feature>
<dbReference type="EC" id="2.7.13.3" evidence="2"/>
<evidence type="ECO:0000313" key="15">
    <source>
        <dbReference type="Proteomes" id="UP000480178"/>
    </source>
</evidence>
<dbReference type="CDD" id="cd00082">
    <property type="entry name" value="HisKA"/>
    <property type="match status" value="1"/>
</dbReference>
<dbReference type="InterPro" id="IPR036097">
    <property type="entry name" value="HisK_dim/P_sf"/>
</dbReference>